<evidence type="ECO:0000256" key="2">
    <source>
        <dbReference type="ARBA" id="ARBA00004950"/>
    </source>
</evidence>
<evidence type="ECO:0000256" key="6">
    <source>
        <dbReference type="ARBA" id="ARBA00022630"/>
    </source>
</evidence>
<dbReference type="EC" id="1.4.3.16" evidence="4"/>
<dbReference type="Pfam" id="PF00890">
    <property type="entry name" value="FAD_binding_2"/>
    <property type="match status" value="1"/>
</dbReference>
<evidence type="ECO:0000313" key="15">
    <source>
        <dbReference type="Proteomes" id="UP000284751"/>
    </source>
</evidence>
<dbReference type="UniPathway" id="UPA00253">
    <property type="reaction ID" value="UER00326"/>
</dbReference>
<comment type="pathway">
    <text evidence="2">Cofactor biosynthesis; NAD(+) biosynthesis; iminoaspartate from L-aspartate (oxidase route): step 1/1.</text>
</comment>
<sequence>MPQEQNYDVIIVGAGAAGLYAALNLEKEAKVLLLSKKELTLSNSSLAQGGVASVVYRENDDPELHFQDTLIAGKHQNNPDAVRVLVNEGPQDVLNIQRLGVDFDLADDGRIQMTLEAGHSRHRIAHHKDSTGKEIVDKLLYKVKRLANVTILENALLFSLTKTENGFYAGIQHQGEAFYAGASYVLLATGGIGRIYQYTTNSAIATGDGIMFAHELGAEIKHLSWIQFHPTAFAAEKDRERFLISEAVRGEGANLLNCYGAHFTSKYDSRGDLAPRDVVSNAIMQEMAATGSDRFYLDITYKDPDFLKSRFPMIYERCLTEGIDITSDWIPVFPCQHYLMGGINVDLNARTRVSRLYAAGECSHTGVHGRNRLASNSLLEALVFGRRAAQDISSHLKREQPPLGPTPEQVKLGGNPMHHGYRTKIREILQNAYFVLPKPEAFQEGLSTVNQILQELETGGYVCGQDFVEAKSAAVCAKIILSEVLNENDA</sequence>
<feature type="region of interest" description="Disordered" evidence="12">
    <location>
        <begin position="396"/>
        <end position="415"/>
    </location>
</feature>
<evidence type="ECO:0000256" key="7">
    <source>
        <dbReference type="ARBA" id="ARBA00022642"/>
    </source>
</evidence>
<dbReference type="AlphaFoldDB" id="A0A412AUK0"/>
<keyword evidence="7" id="KW-0662">Pyridine nucleotide biosynthesis</keyword>
<dbReference type="SUPFAM" id="SSF51905">
    <property type="entry name" value="FAD/NAD(P)-binding domain"/>
    <property type="match status" value="1"/>
</dbReference>
<dbReference type="PANTHER" id="PTHR42716:SF2">
    <property type="entry name" value="L-ASPARTATE OXIDASE, CHLOROPLASTIC"/>
    <property type="match status" value="1"/>
</dbReference>
<reference evidence="14 15" key="1">
    <citation type="submission" date="2018-08" db="EMBL/GenBank/DDBJ databases">
        <title>A genome reference for cultivated species of the human gut microbiota.</title>
        <authorList>
            <person name="Zou Y."/>
            <person name="Xue W."/>
            <person name="Luo G."/>
        </authorList>
    </citation>
    <scope>NUCLEOTIDE SEQUENCE [LARGE SCALE GENOMIC DNA]</scope>
    <source>
        <strain evidence="14 15">AF28-26</strain>
    </source>
</reference>
<evidence type="ECO:0000256" key="11">
    <source>
        <dbReference type="ARBA" id="ARBA00048305"/>
    </source>
</evidence>
<dbReference type="Proteomes" id="UP000284751">
    <property type="component" value="Unassembled WGS sequence"/>
</dbReference>
<evidence type="ECO:0000256" key="4">
    <source>
        <dbReference type="ARBA" id="ARBA00012173"/>
    </source>
</evidence>
<dbReference type="FunFam" id="3.90.700.10:FF:000002">
    <property type="entry name" value="L-aspartate oxidase"/>
    <property type="match status" value="1"/>
</dbReference>
<gene>
    <name evidence="14" type="ORF">DWY99_12860</name>
</gene>
<organism evidence="14 15">
    <name type="scientific">[Clostridium] leptum</name>
    <dbReference type="NCBI Taxonomy" id="1535"/>
    <lineage>
        <taxon>Bacteria</taxon>
        <taxon>Bacillati</taxon>
        <taxon>Bacillota</taxon>
        <taxon>Clostridia</taxon>
        <taxon>Eubacteriales</taxon>
        <taxon>Oscillospiraceae</taxon>
        <taxon>Oscillospiraceae incertae sedis</taxon>
    </lineage>
</organism>
<dbReference type="SUPFAM" id="SSF56425">
    <property type="entry name" value="Succinate dehydrogenase/fumarate reductase flavoprotein, catalytic domain"/>
    <property type="match status" value="1"/>
</dbReference>
<accession>A0A412AUK0</accession>
<dbReference type="InterPro" id="IPR027477">
    <property type="entry name" value="Succ_DH/fumarate_Rdtase_cat_sf"/>
</dbReference>
<feature type="domain" description="FAD-dependent oxidoreductase 2 FAD-binding" evidence="13">
    <location>
        <begin position="8"/>
        <end position="378"/>
    </location>
</feature>
<dbReference type="GO" id="GO:0008734">
    <property type="term" value="F:L-aspartate oxidase activity"/>
    <property type="evidence" value="ECO:0007669"/>
    <property type="project" value="UniProtKB-EC"/>
</dbReference>
<comment type="caution">
    <text evidence="14">The sequence shown here is derived from an EMBL/GenBank/DDBJ whole genome shotgun (WGS) entry which is preliminary data.</text>
</comment>
<keyword evidence="8" id="KW-0274">FAD</keyword>
<protein>
    <recommendedName>
        <fullName evidence="5">L-aspartate oxidase</fullName>
        <ecNumber evidence="4">1.4.3.16</ecNumber>
    </recommendedName>
    <alternativeName>
        <fullName evidence="10">Quinolinate synthase B</fullName>
    </alternativeName>
</protein>
<comment type="cofactor">
    <cofactor evidence="1">
        <name>FAD</name>
        <dbReference type="ChEBI" id="CHEBI:57692"/>
    </cofactor>
</comment>
<dbReference type="PRINTS" id="PR00368">
    <property type="entry name" value="FADPNR"/>
</dbReference>
<evidence type="ECO:0000256" key="12">
    <source>
        <dbReference type="SAM" id="MobiDB-lite"/>
    </source>
</evidence>
<evidence type="ECO:0000256" key="5">
    <source>
        <dbReference type="ARBA" id="ARBA00021901"/>
    </source>
</evidence>
<dbReference type="GO" id="GO:0034628">
    <property type="term" value="P:'de novo' NAD+ biosynthetic process from L-aspartate"/>
    <property type="evidence" value="ECO:0007669"/>
    <property type="project" value="TreeGrafter"/>
</dbReference>
<dbReference type="Gene3D" id="3.90.700.10">
    <property type="entry name" value="Succinate dehydrogenase/fumarate reductase flavoprotein, catalytic domain"/>
    <property type="match status" value="1"/>
</dbReference>
<evidence type="ECO:0000256" key="3">
    <source>
        <dbReference type="ARBA" id="ARBA00008562"/>
    </source>
</evidence>
<evidence type="ECO:0000256" key="9">
    <source>
        <dbReference type="ARBA" id="ARBA00023002"/>
    </source>
</evidence>
<comment type="catalytic activity">
    <reaction evidence="11">
        <text>L-aspartate + O2 = iminosuccinate + H2O2</text>
        <dbReference type="Rhea" id="RHEA:25876"/>
        <dbReference type="ChEBI" id="CHEBI:15379"/>
        <dbReference type="ChEBI" id="CHEBI:16240"/>
        <dbReference type="ChEBI" id="CHEBI:29991"/>
        <dbReference type="ChEBI" id="CHEBI:77875"/>
        <dbReference type="EC" id="1.4.3.16"/>
    </reaction>
    <physiologicalReaction direction="left-to-right" evidence="11">
        <dbReference type="Rhea" id="RHEA:25877"/>
    </physiologicalReaction>
</comment>
<dbReference type="EMBL" id="QRTC01000070">
    <property type="protein sequence ID" value="RGQ35213.1"/>
    <property type="molecule type" value="Genomic_DNA"/>
</dbReference>
<evidence type="ECO:0000256" key="10">
    <source>
        <dbReference type="ARBA" id="ARBA00030386"/>
    </source>
</evidence>
<evidence type="ECO:0000313" key="14">
    <source>
        <dbReference type="EMBL" id="RGQ35213.1"/>
    </source>
</evidence>
<dbReference type="InterPro" id="IPR036188">
    <property type="entry name" value="FAD/NAD-bd_sf"/>
</dbReference>
<proteinExistence type="inferred from homology"/>
<dbReference type="PANTHER" id="PTHR42716">
    <property type="entry name" value="L-ASPARTATE OXIDASE"/>
    <property type="match status" value="1"/>
</dbReference>
<dbReference type="Gene3D" id="3.50.50.60">
    <property type="entry name" value="FAD/NAD(P)-binding domain"/>
    <property type="match status" value="1"/>
</dbReference>
<keyword evidence="6" id="KW-0285">Flavoprotein</keyword>
<evidence type="ECO:0000256" key="1">
    <source>
        <dbReference type="ARBA" id="ARBA00001974"/>
    </source>
</evidence>
<evidence type="ECO:0000256" key="8">
    <source>
        <dbReference type="ARBA" id="ARBA00022827"/>
    </source>
</evidence>
<evidence type="ECO:0000259" key="13">
    <source>
        <dbReference type="Pfam" id="PF00890"/>
    </source>
</evidence>
<name>A0A412AUK0_9FIRM</name>
<dbReference type="InterPro" id="IPR005288">
    <property type="entry name" value="NadB"/>
</dbReference>
<comment type="similarity">
    <text evidence="3">Belongs to the FAD-dependent oxidoreductase 2 family. NadB subfamily.</text>
</comment>
<keyword evidence="9" id="KW-0560">Oxidoreductase</keyword>
<dbReference type="GO" id="GO:0033765">
    <property type="term" value="F:steroid dehydrogenase activity, acting on the CH-CH group of donors"/>
    <property type="evidence" value="ECO:0007669"/>
    <property type="project" value="UniProtKB-ARBA"/>
</dbReference>
<dbReference type="InterPro" id="IPR003953">
    <property type="entry name" value="FAD-dep_OxRdtase_2_FAD-bd"/>
</dbReference>